<sequence length="270" mass="30072">MATLLLGYDVEYATPDGTTAAFLERVVDVHTRWAAPLTLFLLGETLEQNVRAVQRAASSPLVSVAQHTYSHSLLRPLRIDTGTSVTTLEAGSPERIDEELRRTSTLIREHLGLDCAGLTAPYTYFRGLQGHPELLEVLRRNGIRYVRSDGRDARGYQPVPRTPPYWYDADGYPDILEIPTHGWHDCVVREDVLGWDDLDGYVGLVTAEIDRAVADDGLYSICAHDWSSIRGDPELTHVDRILSHARQRGMAIGTYGQVHEELRAARAAIA</sequence>
<accession>A0ABM8G988</accession>
<dbReference type="InterPro" id="IPR002509">
    <property type="entry name" value="NODB_dom"/>
</dbReference>
<evidence type="ECO:0000259" key="1">
    <source>
        <dbReference type="Pfam" id="PF01522"/>
    </source>
</evidence>
<dbReference type="Proteomes" id="UP001321498">
    <property type="component" value="Chromosome"/>
</dbReference>
<evidence type="ECO:0000313" key="3">
    <source>
        <dbReference type="Proteomes" id="UP001321498"/>
    </source>
</evidence>
<dbReference type="Gene3D" id="3.20.20.370">
    <property type="entry name" value="Glycoside hydrolase/deacetylase"/>
    <property type="match status" value="1"/>
</dbReference>
<dbReference type="RefSeq" id="WP_286278180.1">
    <property type="nucleotide sequence ID" value="NZ_AP027731.1"/>
</dbReference>
<gene>
    <name evidence="2" type="ORF">GCM10025866_06750</name>
</gene>
<name>A0ABM8G988_9MICO</name>
<dbReference type="Pfam" id="PF01522">
    <property type="entry name" value="Polysacc_deac_1"/>
    <property type="match status" value="1"/>
</dbReference>
<reference evidence="3" key="1">
    <citation type="journal article" date="2019" name="Int. J. Syst. Evol. Microbiol.">
        <title>The Global Catalogue of Microorganisms (GCM) 10K type strain sequencing project: providing services to taxonomists for standard genome sequencing and annotation.</title>
        <authorList>
            <consortium name="The Broad Institute Genomics Platform"/>
            <consortium name="The Broad Institute Genome Sequencing Center for Infectious Disease"/>
            <person name="Wu L."/>
            <person name="Ma J."/>
        </authorList>
    </citation>
    <scope>NUCLEOTIDE SEQUENCE [LARGE SCALE GENOMIC DNA]</scope>
    <source>
        <strain evidence="3">NBRC 108725</strain>
    </source>
</reference>
<feature type="domain" description="NodB homology" evidence="1">
    <location>
        <begin position="17"/>
        <end position="125"/>
    </location>
</feature>
<keyword evidence="3" id="KW-1185">Reference proteome</keyword>
<organism evidence="2 3">
    <name type="scientific">Naasia aerilata</name>
    <dbReference type="NCBI Taxonomy" id="1162966"/>
    <lineage>
        <taxon>Bacteria</taxon>
        <taxon>Bacillati</taxon>
        <taxon>Actinomycetota</taxon>
        <taxon>Actinomycetes</taxon>
        <taxon>Micrococcales</taxon>
        <taxon>Microbacteriaceae</taxon>
        <taxon>Naasia</taxon>
    </lineage>
</organism>
<dbReference type="InterPro" id="IPR011330">
    <property type="entry name" value="Glyco_hydro/deAcase_b/a-brl"/>
</dbReference>
<evidence type="ECO:0000313" key="2">
    <source>
        <dbReference type="EMBL" id="BDZ44766.1"/>
    </source>
</evidence>
<dbReference type="EMBL" id="AP027731">
    <property type="protein sequence ID" value="BDZ44766.1"/>
    <property type="molecule type" value="Genomic_DNA"/>
</dbReference>
<protein>
    <recommendedName>
        <fullName evidence="1">NodB homology domain-containing protein</fullName>
    </recommendedName>
</protein>
<proteinExistence type="predicted"/>
<dbReference type="SUPFAM" id="SSF88713">
    <property type="entry name" value="Glycoside hydrolase/deacetylase"/>
    <property type="match status" value="1"/>
</dbReference>